<protein>
    <recommendedName>
        <fullName evidence="2">Amine oxidase domain-containing protein</fullName>
    </recommendedName>
</protein>
<gene>
    <name evidence="1" type="ORF">METZ01_LOCUS217322</name>
</gene>
<dbReference type="SUPFAM" id="SSF51905">
    <property type="entry name" value="FAD/NAD(P)-binding domain"/>
    <property type="match status" value="1"/>
</dbReference>
<sequence length="182" mass="19550">MKSADRNLGMERRISRRDLLHGVGALATTSIVPGKTLADEILALEAVSAGVTGYPPALTGLRGNHIGSFEVAHKLAREDRRGWGPVEEPDSDMYGLVVVGAGISGLAAAYFYQKINPDARILILDNHDDFGGHAKRNEFDFGDRTLLGYGGSQSIEQPSGYSNVVKTLLHNLGVDLTRFSTA</sequence>
<dbReference type="Pfam" id="PF13450">
    <property type="entry name" value="NAD_binding_8"/>
    <property type="match status" value="1"/>
</dbReference>
<name>A0A382FN32_9ZZZZ</name>
<dbReference type="InterPro" id="IPR036188">
    <property type="entry name" value="FAD/NAD-bd_sf"/>
</dbReference>
<organism evidence="1">
    <name type="scientific">marine metagenome</name>
    <dbReference type="NCBI Taxonomy" id="408172"/>
    <lineage>
        <taxon>unclassified sequences</taxon>
        <taxon>metagenomes</taxon>
        <taxon>ecological metagenomes</taxon>
    </lineage>
</organism>
<proteinExistence type="predicted"/>
<accession>A0A382FN32</accession>
<dbReference type="AlphaFoldDB" id="A0A382FN32"/>
<reference evidence="1" key="1">
    <citation type="submission" date="2018-05" db="EMBL/GenBank/DDBJ databases">
        <authorList>
            <person name="Lanie J.A."/>
            <person name="Ng W.-L."/>
            <person name="Kazmierczak K.M."/>
            <person name="Andrzejewski T.M."/>
            <person name="Davidsen T.M."/>
            <person name="Wayne K.J."/>
            <person name="Tettelin H."/>
            <person name="Glass J.I."/>
            <person name="Rusch D."/>
            <person name="Podicherti R."/>
            <person name="Tsui H.-C.T."/>
            <person name="Winkler M.E."/>
        </authorList>
    </citation>
    <scope>NUCLEOTIDE SEQUENCE</scope>
</reference>
<dbReference type="Gene3D" id="3.50.50.60">
    <property type="entry name" value="FAD/NAD(P)-binding domain"/>
    <property type="match status" value="1"/>
</dbReference>
<evidence type="ECO:0000313" key="1">
    <source>
        <dbReference type="EMBL" id="SVB64468.1"/>
    </source>
</evidence>
<evidence type="ECO:0008006" key="2">
    <source>
        <dbReference type="Google" id="ProtNLM"/>
    </source>
</evidence>
<feature type="non-terminal residue" evidence="1">
    <location>
        <position position="182"/>
    </location>
</feature>
<dbReference type="EMBL" id="UINC01050924">
    <property type="protein sequence ID" value="SVB64468.1"/>
    <property type="molecule type" value="Genomic_DNA"/>
</dbReference>